<dbReference type="GO" id="GO:0008168">
    <property type="term" value="F:methyltransferase activity"/>
    <property type="evidence" value="ECO:0007669"/>
    <property type="project" value="UniProtKB-KW"/>
</dbReference>
<keyword evidence="2" id="KW-0808">Transferase</keyword>
<dbReference type="EMBL" id="JBHRSP010000053">
    <property type="protein sequence ID" value="MFC3076315.1"/>
    <property type="molecule type" value="Genomic_DNA"/>
</dbReference>
<name>A0ABV7DND8_9HYPH</name>
<accession>A0ABV7DND8</accession>
<dbReference type="Pfam" id="PF05050">
    <property type="entry name" value="Methyltransf_21"/>
    <property type="match status" value="1"/>
</dbReference>
<dbReference type="InterPro" id="IPR029063">
    <property type="entry name" value="SAM-dependent_MTases_sf"/>
</dbReference>
<keyword evidence="2" id="KW-0489">Methyltransferase</keyword>
<dbReference type="RefSeq" id="WP_257316627.1">
    <property type="nucleotide sequence ID" value="NZ_JANFDG010000021.1"/>
</dbReference>
<dbReference type="SUPFAM" id="SSF53335">
    <property type="entry name" value="S-adenosyl-L-methionine-dependent methyltransferases"/>
    <property type="match status" value="1"/>
</dbReference>
<dbReference type="GO" id="GO:0032259">
    <property type="term" value="P:methylation"/>
    <property type="evidence" value="ECO:0007669"/>
    <property type="project" value="UniProtKB-KW"/>
</dbReference>
<evidence type="ECO:0000313" key="2">
    <source>
        <dbReference type="EMBL" id="MFC3076315.1"/>
    </source>
</evidence>
<dbReference type="InterPro" id="IPR006342">
    <property type="entry name" value="FkbM_mtfrase"/>
</dbReference>
<dbReference type="PANTHER" id="PTHR34203">
    <property type="entry name" value="METHYLTRANSFERASE, FKBM FAMILY PROTEIN"/>
    <property type="match status" value="1"/>
</dbReference>
<evidence type="ECO:0000313" key="3">
    <source>
        <dbReference type="Proteomes" id="UP001595377"/>
    </source>
</evidence>
<organism evidence="2 3">
    <name type="scientific">Shinella pollutisoli</name>
    <dbReference type="NCBI Taxonomy" id="2250594"/>
    <lineage>
        <taxon>Bacteria</taxon>
        <taxon>Pseudomonadati</taxon>
        <taxon>Pseudomonadota</taxon>
        <taxon>Alphaproteobacteria</taxon>
        <taxon>Hyphomicrobiales</taxon>
        <taxon>Rhizobiaceae</taxon>
        <taxon>Shinella</taxon>
    </lineage>
</organism>
<dbReference type="PANTHER" id="PTHR34203:SF15">
    <property type="entry name" value="SLL1173 PROTEIN"/>
    <property type="match status" value="1"/>
</dbReference>
<evidence type="ECO:0000259" key="1">
    <source>
        <dbReference type="Pfam" id="PF05050"/>
    </source>
</evidence>
<protein>
    <submittedName>
        <fullName evidence="2">FkbM family methyltransferase</fullName>
    </submittedName>
</protein>
<dbReference type="Gene3D" id="3.40.50.150">
    <property type="entry name" value="Vaccinia Virus protein VP39"/>
    <property type="match status" value="1"/>
</dbReference>
<dbReference type="InterPro" id="IPR052514">
    <property type="entry name" value="SAM-dependent_MTase"/>
</dbReference>
<keyword evidence="3" id="KW-1185">Reference proteome</keyword>
<reference evidence="3" key="1">
    <citation type="journal article" date="2019" name="Int. J. Syst. Evol. Microbiol.">
        <title>The Global Catalogue of Microorganisms (GCM) 10K type strain sequencing project: providing services to taxonomists for standard genome sequencing and annotation.</title>
        <authorList>
            <consortium name="The Broad Institute Genomics Platform"/>
            <consortium name="The Broad Institute Genome Sequencing Center for Infectious Disease"/>
            <person name="Wu L."/>
            <person name="Ma J."/>
        </authorList>
    </citation>
    <scope>NUCLEOTIDE SEQUENCE [LARGE SCALE GENOMIC DNA]</scope>
    <source>
        <strain evidence="3">KCTC 52677</strain>
    </source>
</reference>
<comment type="caution">
    <text evidence="2">The sequence shown here is derived from an EMBL/GenBank/DDBJ whole genome shotgun (WGS) entry which is preliminary data.</text>
</comment>
<feature type="domain" description="Methyltransferase FkbM" evidence="1">
    <location>
        <begin position="53"/>
        <end position="202"/>
    </location>
</feature>
<dbReference type="Proteomes" id="UP001595377">
    <property type="component" value="Unassembled WGS sequence"/>
</dbReference>
<dbReference type="NCBIfam" id="TIGR01444">
    <property type="entry name" value="fkbM_fam"/>
    <property type="match status" value="1"/>
</dbReference>
<proteinExistence type="predicted"/>
<gene>
    <name evidence="2" type="ORF">ACFOHH_24595</name>
</gene>
<sequence>MQKIGDFWVPDVDARPGENLEKSRRGFEGRAGIQIAHLERALELVPGRELAIDGGANVGAWTRLMAKHFRRVHSFEPNPEVVACLARNVEEWGAADVATVHPKGLSDRREFVAMGTKEGARTVTGRIVGQGDIECVTIDSLDLEACSLLKLDLEGYEAQALAGAAGTIRRYRPWILIENKRGFLERIVGTKAQRFLARNGYRLVEKIGDKGIDWLFSPA</sequence>